<sequence length="110" mass="12176">MARFVKGDVVVVPFPFSDLTQSKKRPALVVAGLRGEDLILCQITSQSISDNYAIAVENSDFALGSLRQRSNIRPNRLFTADQHIILSRVGRVKAEKLDEVIAKLIGILQQ</sequence>
<dbReference type="InterPro" id="IPR011067">
    <property type="entry name" value="Plasmid_toxin/cell-grow_inhib"/>
</dbReference>
<keyword evidence="2" id="KW-1277">Toxin-antitoxin system</keyword>
<accession>A0A8J7Z5V2</accession>
<protein>
    <submittedName>
        <fullName evidence="3">Type II toxin-antitoxin system PemK/MazF family toxin</fullName>
    </submittedName>
</protein>
<keyword evidence="4" id="KW-1185">Reference proteome</keyword>
<comment type="similarity">
    <text evidence="1">Belongs to the PemK/MazF family.</text>
</comment>
<dbReference type="GO" id="GO:0003677">
    <property type="term" value="F:DNA binding"/>
    <property type="evidence" value="ECO:0007669"/>
    <property type="project" value="InterPro"/>
</dbReference>
<dbReference type="EMBL" id="WVIE01000002">
    <property type="protein sequence ID" value="NDJ16035.1"/>
    <property type="molecule type" value="Genomic_DNA"/>
</dbReference>
<dbReference type="Gene3D" id="2.30.30.110">
    <property type="match status" value="1"/>
</dbReference>
<name>A0A8J7Z5V2_9CYAN</name>
<evidence type="ECO:0000256" key="1">
    <source>
        <dbReference type="ARBA" id="ARBA00007521"/>
    </source>
</evidence>
<comment type="caution">
    <text evidence="3">The sequence shown here is derived from an EMBL/GenBank/DDBJ whole genome shotgun (WGS) entry which is preliminary data.</text>
</comment>
<dbReference type="AlphaFoldDB" id="A0A8J7Z5V2"/>
<dbReference type="RefSeq" id="WP_162421557.1">
    <property type="nucleotide sequence ID" value="NZ_WVIE01000002.1"/>
</dbReference>
<evidence type="ECO:0000313" key="3">
    <source>
        <dbReference type="EMBL" id="NDJ16035.1"/>
    </source>
</evidence>
<dbReference type="Pfam" id="PF02452">
    <property type="entry name" value="PemK_toxin"/>
    <property type="match status" value="1"/>
</dbReference>
<gene>
    <name evidence="3" type="ORF">GS601_01835</name>
</gene>
<dbReference type="InterPro" id="IPR003477">
    <property type="entry name" value="PemK-like"/>
</dbReference>
<organism evidence="3 4">
    <name type="scientific">Myxacorys almedinensis A</name>
    <dbReference type="NCBI Taxonomy" id="2690445"/>
    <lineage>
        <taxon>Bacteria</taxon>
        <taxon>Bacillati</taxon>
        <taxon>Cyanobacteriota</taxon>
        <taxon>Cyanophyceae</taxon>
        <taxon>Leptolyngbyales</taxon>
        <taxon>Leptolyngbyaceae</taxon>
        <taxon>Myxacorys</taxon>
        <taxon>Myxacorys almedinensis</taxon>
    </lineage>
</organism>
<evidence type="ECO:0000313" key="4">
    <source>
        <dbReference type="Proteomes" id="UP000646053"/>
    </source>
</evidence>
<dbReference type="Proteomes" id="UP000646053">
    <property type="component" value="Unassembled WGS sequence"/>
</dbReference>
<proteinExistence type="inferred from homology"/>
<dbReference type="SUPFAM" id="SSF50118">
    <property type="entry name" value="Cell growth inhibitor/plasmid maintenance toxic component"/>
    <property type="match status" value="1"/>
</dbReference>
<evidence type="ECO:0000256" key="2">
    <source>
        <dbReference type="ARBA" id="ARBA00022649"/>
    </source>
</evidence>
<reference evidence="3" key="1">
    <citation type="submission" date="2019-12" db="EMBL/GenBank/DDBJ databases">
        <title>High-Quality draft genome sequences of three cyanobacteria isolated from the limestone walls of the Old Cathedral of Coimbra.</title>
        <authorList>
            <person name="Tiago I."/>
            <person name="Soares F."/>
            <person name="Portugal A."/>
        </authorList>
    </citation>
    <scope>NUCLEOTIDE SEQUENCE</scope>
    <source>
        <strain evidence="3">A</strain>
    </source>
</reference>